<feature type="domain" description="Mycothiol-dependent maleylpyruvate isomerase metal-binding" evidence="1">
    <location>
        <begin position="25"/>
        <end position="145"/>
    </location>
</feature>
<keyword evidence="3" id="KW-1185">Reference proteome</keyword>
<evidence type="ECO:0000313" key="2">
    <source>
        <dbReference type="EMBL" id="GAA1846141.1"/>
    </source>
</evidence>
<dbReference type="InterPro" id="IPR024344">
    <property type="entry name" value="MDMPI_metal-binding"/>
</dbReference>
<comment type="caution">
    <text evidence="2">The sequence shown here is derived from an EMBL/GenBank/DDBJ whole genome shotgun (WGS) entry which is preliminary data.</text>
</comment>
<dbReference type="InterPro" id="IPR034660">
    <property type="entry name" value="DinB/YfiT-like"/>
</dbReference>
<dbReference type="InterPro" id="IPR017517">
    <property type="entry name" value="Maleyloyr_isom"/>
</dbReference>
<dbReference type="Gene3D" id="1.20.120.450">
    <property type="entry name" value="dinb family like domain"/>
    <property type="match status" value="1"/>
</dbReference>
<accession>A0ABN2N2U9</accession>
<dbReference type="Pfam" id="PF11716">
    <property type="entry name" value="MDMPI_N"/>
    <property type="match status" value="1"/>
</dbReference>
<dbReference type="SUPFAM" id="SSF109854">
    <property type="entry name" value="DinB/YfiT-like putative metalloenzymes"/>
    <property type="match status" value="1"/>
</dbReference>
<dbReference type="NCBIfam" id="TIGR03083">
    <property type="entry name" value="maleylpyruvate isomerase family mycothiol-dependent enzyme"/>
    <property type="match status" value="1"/>
</dbReference>
<dbReference type="EMBL" id="BAAANK010000012">
    <property type="protein sequence ID" value="GAA1846141.1"/>
    <property type="molecule type" value="Genomic_DNA"/>
</dbReference>
<dbReference type="RefSeq" id="WP_157428477.1">
    <property type="nucleotide sequence ID" value="NZ_BAAANK010000012.1"/>
</dbReference>
<protein>
    <recommendedName>
        <fullName evidence="1">Mycothiol-dependent maleylpyruvate isomerase metal-binding domain-containing protein</fullName>
    </recommendedName>
</protein>
<reference evidence="2 3" key="1">
    <citation type="journal article" date="2019" name="Int. J. Syst. Evol. Microbiol.">
        <title>The Global Catalogue of Microorganisms (GCM) 10K type strain sequencing project: providing services to taxonomists for standard genome sequencing and annotation.</title>
        <authorList>
            <consortium name="The Broad Institute Genomics Platform"/>
            <consortium name="The Broad Institute Genome Sequencing Center for Infectious Disease"/>
            <person name="Wu L."/>
            <person name="Ma J."/>
        </authorList>
    </citation>
    <scope>NUCLEOTIDE SEQUENCE [LARGE SCALE GENOMIC DNA]</scope>
    <source>
        <strain evidence="2 3">JCM 14323</strain>
    </source>
</reference>
<sequence length="227" mass="25423">MTPVLDRVPIDQPAIIEAVDRETAALLRRLLGGFLELDLQGEPLFDEVTGGHVLTHLSREADRMADELLAATGRPLPEYDADRRWDVERGGLRPGAVLIDDFIESSERLAAGMHGVQGWSSLDQTLRVLPTRRLVQLLIHHADLERPWEDVADTDAAIAVSFLPILMPTELSDIRLVARTGQDVVVAERNDDRTVIVGKPRDLLGWACGRTHIMDETLPRLTFRTWF</sequence>
<organism evidence="2 3">
    <name type="scientific">Agromyces salentinus</name>
    <dbReference type="NCBI Taxonomy" id="269421"/>
    <lineage>
        <taxon>Bacteria</taxon>
        <taxon>Bacillati</taxon>
        <taxon>Actinomycetota</taxon>
        <taxon>Actinomycetes</taxon>
        <taxon>Micrococcales</taxon>
        <taxon>Microbacteriaceae</taxon>
        <taxon>Agromyces</taxon>
    </lineage>
</organism>
<gene>
    <name evidence="2" type="ORF">GCM10009750_35610</name>
</gene>
<dbReference type="Proteomes" id="UP001501746">
    <property type="component" value="Unassembled WGS sequence"/>
</dbReference>
<evidence type="ECO:0000259" key="1">
    <source>
        <dbReference type="Pfam" id="PF11716"/>
    </source>
</evidence>
<name>A0ABN2N2U9_9MICO</name>
<evidence type="ECO:0000313" key="3">
    <source>
        <dbReference type="Proteomes" id="UP001501746"/>
    </source>
</evidence>
<proteinExistence type="predicted"/>